<evidence type="ECO:0000313" key="2">
    <source>
        <dbReference type="Proteomes" id="UP000635606"/>
    </source>
</evidence>
<dbReference type="EMBL" id="BOPH01000017">
    <property type="protein sequence ID" value="GIJ66288.1"/>
    <property type="molecule type" value="Genomic_DNA"/>
</dbReference>
<dbReference type="AlphaFoldDB" id="A0A8J3ZNU4"/>
<accession>A0A8J3ZNU4</accession>
<dbReference type="Proteomes" id="UP000635606">
    <property type="component" value="Unassembled WGS sequence"/>
</dbReference>
<organism evidence="1 2">
    <name type="scientific">Virgisporangium ochraceum</name>
    <dbReference type="NCBI Taxonomy" id="65505"/>
    <lineage>
        <taxon>Bacteria</taxon>
        <taxon>Bacillati</taxon>
        <taxon>Actinomycetota</taxon>
        <taxon>Actinomycetes</taxon>
        <taxon>Micromonosporales</taxon>
        <taxon>Micromonosporaceae</taxon>
        <taxon>Virgisporangium</taxon>
    </lineage>
</organism>
<comment type="caution">
    <text evidence="1">The sequence shown here is derived from an EMBL/GenBank/DDBJ whole genome shotgun (WGS) entry which is preliminary data.</text>
</comment>
<keyword evidence="2" id="KW-1185">Reference proteome</keyword>
<protein>
    <submittedName>
        <fullName evidence="1">Uncharacterized protein</fullName>
    </submittedName>
</protein>
<reference evidence="1" key="1">
    <citation type="submission" date="2021-01" db="EMBL/GenBank/DDBJ databases">
        <title>Whole genome shotgun sequence of Virgisporangium ochraceum NBRC 16418.</title>
        <authorList>
            <person name="Komaki H."/>
            <person name="Tamura T."/>
        </authorList>
    </citation>
    <scope>NUCLEOTIDE SEQUENCE</scope>
    <source>
        <strain evidence="1">NBRC 16418</strain>
    </source>
</reference>
<name>A0A8J3ZNU4_9ACTN</name>
<proteinExistence type="predicted"/>
<evidence type="ECO:0000313" key="1">
    <source>
        <dbReference type="EMBL" id="GIJ66288.1"/>
    </source>
</evidence>
<gene>
    <name evidence="1" type="ORF">Voc01_012050</name>
</gene>
<sequence>MTWVRPVFCSRCTALAVVLIEGGRRGRYAIRSAVACERHRSAVEKWAARGGRLRVTEVEQPTAKTPRPVQQTLFNLDGIGGTP</sequence>
<dbReference type="RefSeq" id="WP_203926268.1">
    <property type="nucleotide sequence ID" value="NZ_BOPH01000017.1"/>
</dbReference>